<evidence type="ECO:0000313" key="2">
    <source>
        <dbReference type="EnsemblPlants" id="KQK08140"/>
    </source>
</evidence>
<evidence type="ECO:0000313" key="1">
    <source>
        <dbReference type="EMBL" id="KQK08140.1"/>
    </source>
</evidence>
<evidence type="ECO:0000313" key="3">
    <source>
        <dbReference type="Proteomes" id="UP000008810"/>
    </source>
</evidence>
<reference evidence="1" key="2">
    <citation type="submission" date="2017-06" db="EMBL/GenBank/DDBJ databases">
        <title>WGS assembly of Brachypodium distachyon.</title>
        <authorList>
            <consortium name="The International Brachypodium Initiative"/>
            <person name="Lucas S."/>
            <person name="Harmon-Smith M."/>
            <person name="Lail K."/>
            <person name="Tice H."/>
            <person name="Grimwood J."/>
            <person name="Bruce D."/>
            <person name="Barry K."/>
            <person name="Shu S."/>
            <person name="Lindquist E."/>
            <person name="Wang M."/>
            <person name="Pitluck S."/>
            <person name="Vogel J.P."/>
            <person name="Garvin D.F."/>
            <person name="Mockler T.C."/>
            <person name="Schmutz J."/>
            <person name="Rokhsar D."/>
            <person name="Bevan M.W."/>
        </authorList>
    </citation>
    <scope>NUCLEOTIDE SEQUENCE</scope>
    <source>
        <strain evidence="1">Bd21</strain>
    </source>
</reference>
<dbReference type="Proteomes" id="UP000008810">
    <property type="component" value="Chromosome 2"/>
</dbReference>
<dbReference type="InParanoid" id="A0A0Q3J689"/>
<accession>A0A0Q3J689</accession>
<organism evidence="1">
    <name type="scientific">Brachypodium distachyon</name>
    <name type="common">Purple false brome</name>
    <name type="synonym">Trachynia distachya</name>
    <dbReference type="NCBI Taxonomy" id="15368"/>
    <lineage>
        <taxon>Eukaryota</taxon>
        <taxon>Viridiplantae</taxon>
        <taxon>Streptophyta</taxon>
        <taxon>Embryophyta</taxon>
        <taxon>Tracheophyta</taxon>
        <taxon>Spermatophyta</taxon>
        <taxon>Magnoliopsida</taxon>
        <taxon>Liliopsida</taxon>
        <taxon>Poales</taxon>
        <taxon>Poaceae</taxon>
        <taxon>BOP clade</taxon>
        <taxon>Pooideae</taxon>
        <taxon>Stipodae</taxon>
        <taxon>Brachypodieae</taxon>
        <taxon>Brachypodium</taxon>
    </lineage>
</organism>
<sequence>MDKKDHKQRLVPLLHSLPDLVSLLRQWARVVSSSSFEGDIALSFKFIQMFLPLHSITINPSNLLQILFAALSLHSGVIIILK</sequence>
<proteinExistence type="predicted"/>
<dbReference type="EnsemblPlants" id="KQK08140">
    <property type="protein sequence ID" value="KQK08140"/>
    <property type="gene ID" value="BRADI_2g39895v3"/>
</dbReference>
<name>A0A0Q3J689_BRADI</name>
<protein>
    <submittedName>
        <fullName evidence="1 2">Uncharacterized protein</fullName>
    </submittedName>
</protein>
<keyword evidence="3" id="KW-1185">Reference proteome</keyword>
<gene>
    <name evidence="1" type="ORF">BRADI_2g39895v3</name>
</gene>
<dbReference type="AlphaFoldDB" id="A0A0Q3J689"/>
<reference evidence="2" key="3">
    <citation type="submission" date="2018-08" db="UniProtKB">
        <authorList>
            <consortium name="EnsemblPlants"/>
        </authorList>
    </citation>
    <scope>IDENTIFICATION</scope>
    <source>
        <strain evidence="2">cv. Bd21</strain>
    </source>
</reference>
<dbReference type="Gramene" id="KQK08140">
    <property type="protein sequence ID" value="KQK08140"/>
    <property type="gene ID" value="BRADI_2g39895v3"/>
</dbReference>
<reference evidence="1 2" key="1">
    <citation type="journal article" date="2010" name="Nature">
        <title>Genome sequencing and analysis of the model grass Brachypodium distachyon.</title>
        <authorList>
            <consortium name="International Brachypodium Initiative"/>
        </authorList>
    </citation>
    <scope>NUCLEOTIDE SEQUENCE [LARGE SCALE GENOMIC DNA]</scope>
    <source>
        <strain evidence="1 2">Bd21</strain>
    </source>
</reference>
<dbReference type="EMBL" id="CM000881">
    <property type="protein sequence ID" value="KQK08140.1"/>
    <property type="molecule type" value="Genomic_DNA"/>
</dbReference>
<dbReference type="OrthoDB" id="70030at2759"/>